<dbReference type="Proteomes" id="UP000030653">
    <property type="component" value="Unassembled WGS sequence"/>
</dbReference>
<dbReference type="GeneID" id="63688935"/>
<keyword evidence="4" id="KW-1185">Reference proteome</keyword>
<dbReference type="OrthoDB" id="108365at2759"/>
<protein>
    <recommendedName>
        <fullName evidence="5">Glycosyltransferase family 32 protein</fullName>
    </recommendedName>
</protein>
<dbReference type="AlphaFoldDB" id="M5G2A5"/>
<evidence type="ECO:0000256" key="2">
    <source>
        <dbReference type="SAM" id="Phobius"/>
    </source>
</evidence>
<evidence type="ECO:0000313" key="3">
    <source>
        <dbReference type="EMBL" id="EJT97897.1"/>
    </source>
</evidence>
<dbReference type="Gene3D" id="3.90.550.20">
    <property type="match status" value="1"/>
</dbReference>
<name>M5G2A5_DACPD</name>
<dbReference type="OMA" id="ICRPKFW"/>
<feature type="region of interest" description="Disordered" evidence="1">
    <location>
        <begin position="83"/>
        <end position="110"/>
    </location>
</feature>
<feature type="transmembrane region" description="Helical" evidence="2">
    <location>
        <begin position="139"/>
        <end position="157"/>
    </location>
</feature>
<keyword evidence="2" id="KW-0472">Membrane</keyword>
<evidence type="ECO:0008006" key="5">
    <source>
        <dbReference type="Google" id="ProtNLM"/>
    </source>
</evidence>
<proteinExistence type="predicted"/>
<dbReference type="HOGENOM" id="CLU_012328_0_0_1"/>
<dbReference type="EMBL" id="JH795875">
    <property type="protein sequence ID" value="EJT97897.1"/>
    <property type="molecule type" value="Genomic_DNA"/>
</dbReference>
<accession>M5G2A5</accession>
<feature type="region of interest" description="Disordered" evidence="1">
    <location>
        <begin position="797"/>
        <end position="825"/>
    </location>
</feature>
<evidence type="ECO:0000256" key="1">
    <source>
        <dbReference type="SAM" id="MobiDB-lite"/>
    </source>
</evidence>
<dbReference type="STRING" id="1858805.M5G2A5"/>
<dbReference type="PANTHER" id="PTHR22851">
    <property type="entry name" value="U3 SMALL NUCLEOLAR RNA U3 SNORNA ASSOCIATED PROTEIN"/>
    <property type="match status" value="1"/>
</dbReference>
<dbReference type="PANTHER" id="PTHR22851:SF1">
    <property type="entry name" value="GLYCOSYLTRANSFERASE FAMILY 32 PROTEIN"/>
    <property type="match status" value="1"/>
</dbReference>
<organism evidence="3 4">
    <name type="scientific">Dacryopinax primogenitus (strain DJM 731)</name>
    <name type="common">Brown rot fungus</name>
    <dbReference type="NCBI Taxonomy" id="1858805"/>
    <lineage>
        <taxon>Eukaryota</taxon>
        <taxon>Fungi</taxon>
        <taxon>Dikarya</taxon>
        <taxon>Basidiomycota</taxon>
        <taxon>Agaricomycotina</taxon>
        <taxon>Dacrymycetes</taxon>
        <taxon>Dacrymycetales</taxon>
        <taxon>Dacrymycetaceae</taxon>
        <taxon>Dacryopinax</taxon>
    </lineage>
</organism>
<feature type="region of interest" description="Disordered" evidence="1">
    <location>
        <begin position="316"/>
        <end position="341"/>
    </location>
</feature>
<feature type="compositionally biased region" description="Polar residues" evidence="1">
    <location>
        <begin position="1"/>
        <end position="13"/>
    </location>
</feature>
<dbReference type="GO" id="GO:0000462">
    <property type="term" value="P:maturation of SSU-rRNA from tricistronic rRNA transcript (SSU-rRNA, 5.8S rRNA, LSU-rRNA)"/>
    <property type="evidence" value="ECO:0007669"/>
    <property type="project" value="TreeGrafter"/>
</dbReference>
<keyword evidence="2" id="KW-0812">Transmembrane</keyword>
<dbReference type="GO" id="GO:0032040">
    <property type="term" value="C:small-subunit processome"/>
    <property type="evidence" value="ECO:0007669"/>
    <property type="project" value="TreeGrafter"/>
</dbReference>
<feature type="compositionally biased region" description="Low complexity" evidence="1">
    <location>
        <begin position="83"/>
        <end position="100"/>
    </location>
</feature>
<feature type="compositionally biased region" description="Polar residues" evidence="1">
    <location>
        <begin position="318"/>
        <end position="332"/>
    </location>
</feature>
<dbReference type="InterPro" id="IPR029044">
    <property type="entry name" value="Nucleotide-diphossugar_trans"/>
</dbReference>
<keyword evidence="2" id="KW-1133">Transmembrane helix</keyword>
<sequence length="873" mass="99099">MTSLFSSSSSNHPVNHDSVPQHHRRLSLITSISREKSRLSPLPSYVDLIEQKQALVARNHGWTTTVFVPSPFPLSTLFPNPFRRGSPRGSPRSRPVGSLSATPPPPPRRRCRVTLPIPPRIWNFCGNVLRLPLFRRRRTSTLALLALVALVWLIFTLSRRLDIGHVDTQWYGDPPTLVYSRDDLRKIWLWEIASGHYPSGRKIPDQIGVPPRFPNPGLPPAPAAFHPFSPDAHPGVGNLRKYPDIRAPVPDVAYPPRPPPGSVADLDMVMQHCDFSTHKYVRDCLEVLRLGAGVDNNKRVRRARLDEWRYIYTEHADNGTTPSSSQNPNAQRNVKPETMQEKAAMLKRQQEESLGTGAVDLDPSLSYQQAVASTYESDFTFARHGPLEPHLSLPPPLTVRRPPAFDPEDASAVPDPCDPDHPRIYHMFWAGPFTDKPYLALLSFLFTQNLGLHMPREEATDYFRSHGICRPQFWLWINPAAAAAVPSLTAERDMYETLRANPWSSPFLHERFQDVIKFKLWNTTEQLDGVPELKEEWRDSVDTLFNSGGVKYNHPKAAAPGAQRNVSAAVNGTTSASEEAERKGGDDDLFNRVGSDSVSSYDRLSVVLSDMARFVLCHRFGGTYLDADTILLRDWEELWGWKGAFAYRWSRLEKYNTAVLRMNKGSALGSFLFRTALRNGLDFHPMTVSRYTKEAHLEGLLLRLPDALFDPAWLNTENYQRDRPPFPYFTEFRDFFDNPAQSSGAPQALGFDGFFKGAYSYHFHNFWWIPFDPSRNWPDLGPRFIEGERNARIKAQSALKPGHGKSSGYDSAKPTLPPESGVSPLQEHEDALFKEELVTDDVRDLPWATVLKRTFESFVRGERPNMYGEWIMW</sequence>
<dbReference type="InterPro" id="IPR051733">
    <property type="entry name" value="WD_repeat_DCAF13/WDSOF1"/>
</dbReference>
<gene>
    <name evidence="3" type="ORF">DACRYDRAFT_24830</name>
</gene>
<dbReference type="RefSeq" id="XP_040624795.1">
    <property type="nucleotide sequence ID" value="XM_040773873.1"/>
</dbReference>
<feature type="region of interest" description="Disordered" evidence="1">
    <location>
        <begin position="1"/>
        <end position="23"/>
    </location>
</feature>
<reference evidence="3 4" key="1">
    <citation type="journal article" date="2012" name="Science">
        <title>The Paleozoic origin of enzymatic lignin decomposition reconstructed from 31 fungal genomes.</title>
        <authorList>
            <person name="Floudas D."/>
            <person name="Binder M."/>
            <person name="Riley R."/>
            <person name="Barry K."/>
            <person name="Blanchette R.A."/>
            <person name="Henrissat B."/>
            <person name="Martinez A.T."/>
            <person name="Otillar R."/>
            <person name="Spatafora J.W."/>
            <person name="Yadav J.S."/>
            <person name="Aerts A."/>
            <person name="Benoit I."/>
            <person name="Boyd A."/>
            <person name="Carlson A."/>
            <person name="Copeland A."/>
            <person name="Coutinho P.M."/>
            <person name="de Vries R.P."/>
            <person name="Ferreira P."/>
            <person name="Findley K."/>
            <person name="Foster B."/>
            <person name="Gaskell J."/>
            <person name="Glotzer D."/>
            <person name="Gorecki P."/>
            <person name="Heitman J."/>
            <person name="Hesse C."/>
            <person name="Hori C."/>
            <person name="Igarashi K."/>
            <person name="Jurgens J.A."/>
            <person name="Kallen N."/>
            <person name="Kersten P."/>
            <person name="Kohler A."/>
            <person name="Kuees U."/>
            <person name="Kumar T.K.A."/>
            <person name="Kuo A."/>
            <person name="LaButti K."/>
            <person name="Larrondo L.F."/>
            <person name="Lindquist E."/>
            <person name="Ling A."/>
            <person name="Lombard V."/>
            <person name="Lucas S."/>
            <person name="Lundell T."/>
            <person name="Martin R."/>
            <person name="McLaughlin D.J."/>
            <person name="Morgenstern I."/>
            <person name="Morin E."/>
            <person name="Murat C."/>
            <person name="Nagy L.G."/>
            <person name="Nolan M."/>
            <person name="Ohm R.A."/>
            <person name="Patyshakuliyeva A."/>
            <person name="Rokas A."/>
            <person name="Ruiz-Duenas F.J."/>
            <person name="Sabat G."/>
            <person name="Salamov A."/>
            <person name="Samejima M."/>
            <person name="Schmutz J."/>
            <person name="Slot J.C."/>
            <person name="St John F."/>
            <person name="Stenlid J."/>
            <person name="Sun H."/>
            <person name="Sun S."/>
            <person name="Syed K."/>
            <person name="Tsang A."/>
            <person name="Wiebenga A."/>
            <person name="Young D."/>
            <person name="Pisabarro A."/>
            <person name="Eastwood D.C."/>
            <person name="Martin F."/>
            <person name="Cullen D."/>
            <person name="Grigoriev I.V."/>
            <person name="Hibbett D.S."/>
        </authorList>
    </citation>
    <scope>NUCLEOTIDE SEQUENCE [LARGE SCALE GENOMIC DNA]</scope>
    <source>
        <strain evidence="3 4">DJM-731 SS1</strain>
    </source>
</reference>
<evidence type="ECO:0000313" key="4">
    <source>
        <dbReference type="Proteomes" id="UP000030653"/>
    </source>
</evidence>
<dbReference type="SUPFAM" id="SSF53448">
    <property type="entry name" value="Nucleotide-diphospho-sugar transferases"/>
    <property type="match status" value="1"/>
</dbReference>